<keyword evidence="2" id="KW-0812">Transmembrane</keyword>
<reference evidence="3 4" key="1">
    <citation type="submission" date="2024-04" db="EMBL/GenBank/DDBJ databases">
        <title>Phyllosticta paracitricarpa is synonymous to the EU quarantine fungus P. citricarpa based on phylogenomic analyses.</title>
        <authorList>
            <consortium name="Lawrence Berkeley National Laboratory"/>
            <person name="Van ingen-buijs V.A."/>
            <person name="Van westerhoven A.C."/>
            <person name="Haridas S."/>
            <person name="Skiadas P."/>
            <person name="Martin F."/>
            <person name="Groenewald J.Z."/>
            <person name="Crous P.W."/>
            <person name="Seidl M.F."/>
        </authorList>
    </citation>
    <scope>NUCLEOTIDE SEQUENCE [LARGE SCALE GENOMIC DNA]</scope>
    <source>
        <strain evidence="3 4">CPC 17464</strain>
    </source>
</reference>
<feature type="transmembrane region" description="Helical" evidence="2">
    <location>
        <begin position="293"/>
        <end position="313"/>
    </location>
</feature>
<dbReference type="EMBL" id="JBBPEH010000001">
    <property type="protein sequence ID" value="KAK7544160.1"/>
    <property type="molecule type" value="Genomic_DNA"/>
</dbReference>
<gene>
    <name evidence="3" type="ORF">J3D65DRAFT_608691</name>
</gene>
<accession>A0ABR1M9N0</accession>
<dbReference type="Pfam" id="PF14610">
    <property type="entry name" value="Psg1"/>
    <property type="match status" value="1"/>
</dbReference>
<evidence type="ECO:0000313" key="4">
    <source>
        <dbReference type="Proteomes" id="UP001360953"/>
    </source>
</evidence>
<evidence type="ECO:0000256" key="1">
    <source>
        <dbReference type="SAM" id="MobiDB-lite"/>
    </source>
</evidence>
<proteinExistence type="predicted"/>
<protein>
    <submittedName>
        <fullName evidence="3">Uncharacterized protein</fullName>
    </submittedName>
</protein>
<keyword evidence="2" id="KW-0472">Membrane</keyword>
<keyword evidence="4" id="KW-1185">Reference proteome</keyword>
<keyword evidence="2" id="KW-1133">Transmembrane helix</keyword>
<evidence type="ECO:0000256" key="2">
    <source>
        <dbReference type="SAM" id="Phobius"/>
    </source>
</evidence>
<name>A0ABR1M9N0_9PEZI</name>
<feature type="region of interest" description="Disordered" evidence="1">
    <location>
        <begin position="359"/>
        <end position="411"/>
    </location>
</feature>
<dbReference type="Proteomes" id="UP001360953">
    <property type="component" value="Unassembled WGS sequence"/>
</dbReference>
<sequence>MKRNRYITTSPLYLAQETPSPSRPWCLAPLSRHGLDCPTVSCPFRAVAMSCFANDGNPSIFGPDSINKPMMHLTRAFALAAFVTATSASLLDNRAPNSTSTSSATASVPTVTLIETKIRGQLTTIEVPLPTAVASANATGTSAAASPTNSLGLDPSKDFPVCNDRNAKPFCLPANNSDVYYFETYYVTWNSAYFPSTANVTILLNWTNDTRKQAWQSESIDNRIGATSVTMKKEWLQGYTAYNLTFFAQVFDSDTDTTATYYDGPTVQLISKPPHYKSPGKTTKAPNGLGLKLGLPLSLGFFCVMVFGLFFLMRKHRAIGLGNIMGRRRGYGGAKSRGQRMGWRKRDDISLQESELLGVERYTDDPPPAPRSLSDIAWSRLRGTSPAHPSRDEMESERLFAADEAEDVRED</sequence>
<organism evidence="3 4">
    <name type="scientific">Phyllosticta citribraziliensis</name>
    <dbReference type="NCBI Taxonomy" id="989973"/>
    <lineage>
        <taxon>Eukaryota</taxon>
        <taxon>Fungi</taxon>
        <taxon>Dikarya</taxon>
        <taxon>Ascomycota</taxon>
        <taxon>Pezizomycotina</taxon>
        <taxon>Dothideomycetes</taxon>
        <taxon>Dothideomycetes incertae sedis</taxon>
        <taxon>Botryosphaeriales</taxon>
        <taxon>Phyllostictaceae</taxon>
        <taxon>Phyllosticta</taxon>
    </lineage>
</organism>
<feature type="compositionally biased region" description="Basic and acidic residues" evidence="1">
    <location>
        <begin position="389"/>
        <end position="401"/>
    </location>
</feature>
<dbReference type="RefSeq" id="XP_066659395.1">
    <property type="nucleotide sequence ID" value="XM_066798609.1"/>
</dbReference>
<dbReference type="GeneID" id="92031515"/>
<evidence type="ECO:0000313" key="3">
    <source>
        <dbReference type="EMBL" id="KAK7544160.1"/>
    </source>
</evidence>
<comment type="caution">
    <text evidence="3">The sequence shown here is derived from an EMBL/GenBank/DDBJ whole genome shotgun (WGS) entry which is preliminary data.</text>
</comment>
<dbReference type="InterPro" id="IPR028000">
    <property type="entry name" value="Pma1"/>
</dbReference>